<comment type="caution">
    <text evidence="2">The sequence shown here is derived from an EMBL/GenBank/DDBJ whole genome shotgun (WGS) entry which is preliminary data.</text>
</comment>
<dbReference type="RefSeq" id="WP_111628555.1">
    <property type="nucleotide sequence ID" value="NZ_QLMC01000003.1"/>
</dbReference>
<organism evidence="2 3">
    <name type="scientific">Larkinella arboricola</name>
    <dbReference type="NCBI Taxonomy" id="643671"/>
    <lineage>
        <taxon>Bacteria</taxon>
        <taxon>Pseudomonadati</taxon>
        <taxon>Bacteroidota</taxon>
        <taxon>Cytophagia</taxon>
        <taxon>Cytophagales</taxon>
        <taxon>Spirosomataceae</taxon>
        <taxon>Larkinella</taxon>
    </lineage>
</organism>
<keyword evidence="1" id="KW-1133">Transmembrane helix</keyword>
<feature type="transmembrane region" description="Helical" evidence="1">
    <location>
        <begin position="220"/>
        <end position="240"/>
    </location>
</feature>
<protein>
    <recommendedName>
        <fullName evidence="4">Oligosaccharide repeat unit polymerase</fullName>
    </recommendedName>
</protein>
<feature type="transmembrane region" description="Helical" evidence="1">
    <location>
        <begin position="57"/>
        <end position="79"/>
    </location>
</feature>
<evidence type="ECO:0000313" key="2">
    <source>
        <dbReference type="EMBL" id="RAJ97575.1"/>
    </source>
</evidence>
<keyword evidence="1" id="KW-0812">Transmembrane</keyword>
<feature type="transmembrane region" description="Helical" evidence="1">
    <location>
        <begin position="6"/>
        <end position="22"/>
    </location>
</feature>
<dbReference type="AlphaFoldDB" id="A0A327WYV5"/>
<feature type="transmembrane region" description="Helical" evidence="1">
    <location>
        <begin position="148"/>
        <end position="166"/>
    </location>
</feature>
<feature type="transmembrane region" description="Helical" evidence="1">
    <location>
        <begin position="178"/>
        <end position="208"/>
    </location>
</feature>
<name>A0A327WYV5_LARAB</name>
<sequence>MIVRLGLNLFFLVFIVLLLYIIKKKVNKPGYLDIYSSLWFLLLIGSQWAGSPYSADIFTLFVFYLAWISFLVPSLLFCNTNDEECSIDYTYGLNANRLKLTLFTLIIISLIVNIAAMYSLSGSLNFFKFGLIALRLQGRKLLDEQSTIIYQLFAKCFIVYIPLAMIGYRCKHINKFTLFVACVVGLLTCIITLTRAPILSWAITIITASSICFNVTKKRFYAYIFFLVSPVVITTMLFGMDNEELLEMAKLYIFGGIKAYETILNGQYPDISFYDVKMYSVDFINYNT</sequence>
<evidence type="ECO:0008006" key="4">
    <source>
        <dbReference type="Google" id="ProtNLM"/>
    </source>
</evidence>
<feature type="transmembrane region" description="Helical" evidence="1">
    <location>
        <begin position="100"/>
        <end position="120"/>
    </location>
</feature>
<evidence type="ECO:0000313" key="3">
    <source>
        <dbReference type="Proteomes" id="UP000248790"/>
    </source>
</evidence>
<reference evidence="2 3" key="1">
    <citation type="submission" date="2018-06" db="EMBL/GenBank/DDBJ databases">
        <title>Genomic Encyclopedia of Archaeal and Bacterial Type Strains, Phase II (KMG-II): from individual species to whole genera.</title>
        <authorList>
            <person name="Goeker M."/>
        </authorList>
    </citation>
    <scope>NUCLEOTIDE SEQUENCE [LARGE SCALE GENOMIC DNA]</scope>
    <source>
        <strain evidence="2 3">DSM 21851</strain>
    </source>
</reference>
<keyword evidence="1" id="KW-0472">Membrane</keyword>
<evidence type="ECO:0000256" key="1">
    <source>
        <dbReference type="SAM" id="Phobius"/>
    </source>
</evidence>
<dbReference type="Proteomes" id="UP000248790">
    <property type="component" value="Unassembled WGS sequence"/>
</dbReference>
<accession>A0A327WYV5</accession>
<dbReference type="OrthoDB" id="1445238at2"/>
<dbReference type="EMBL" id="QLMC01000003">
    <property type="protein sequence ID" value="RAJ97575.1"/>
    <property type="molecule type" value="Genomic_DNA"/>
</dbReference>
<gene>
    <name evidence="2" type="ORF">LX87_02477</name>
</gene>
<proteinExistence type="predicted"/>
<keyword evidence="3" id="KW-1185">Reference proteome</keyword>